<protein>
    <recommendedName>
        <fullName evidence="3">Fumarylacetoacetase-like C-terminal domain-containing protein</fullName>
    </recommendedName>
</protein>
<evidence type="ECO:0000256" key="1">
    <source>
        <dbReference type="ARBA" id="ARBA00010211"/>
    </source>
</evidence>
<dbReference type="PANTHER" id="PTHR42796:SF4">
    <property type="entry name" value="FUMARYLACETOACETATE HYDROLASE DOMAIN-CONTAINING PROTEIN 2A"/>
    <property type="match status" value="1"/>
</dbReference>
<dbReference type="eggNOG" id="COG0179">
    <property type="taxonomic scope" value="Bacteria"/>
</dbReference>
<dbReference type="InterPro" id="IPR036663">
    <property type="entry name" value="Fumarylacetoacetase_C_sf"/>
</dbReference>
<accession>A0A062UC36</accession>
<dbReference type="Gene3D" id="3.90.850.10">
    <property type="entry name" value="Fumarylacetoacetase-like, C-terminal domain"/>
    <property type="match status" value="1"/>
</dbReference>
<dbReference type="GO" id="GO:0016853">
    <property type="term" value="F:isomerase activity"/>
    <property type="evidence" value="ECO:0007669"/>
    <property type="project" value="UniProtKB-ARBA"/>
</dbReference>
<dbReference type="InterPro" id="IPR051121">
    <property type="entry name" value="FAH"/>
</dbReference>
<dbReference type="STRING" id="1280947.HY30_16160"/>
<dbReference type="InterPro" id="IPR011234">
    <property type="entry name" value="Fumarylacetoacetase-like_C"/>
</dbReference>
<evidence type="ECO:0000313" key="5">
    <source>
        <dbReference type="Proteomes" id="UP000027190"/>
    </source>
</evidence>
<organism evidence="4 5">
    <name type="scientific">Hyphomonas chukchiensis</name>
    <dbReference type="NCBI Taxonomy" id="1280947"/>
    <lineage>
        <taxon>Bacteria</taxon>
        <taxon>Pseudomonadati</taxon>
        <taxon>Pseudomonadota</taxon>
        <taxon>Alphaproteobacteria</taxon>
        <taxon>Hyphomonadales</taxon>
        <taxon>Hyphomonadaceae</taxon>
        <taxon>Hyphomonas</taxon>
    </lineage>
</organism>
<dbReference type="PANTHER" id="PTHR42796">
    <property type="entry name" value="FUMARYLACETOACETATE HYDROLASE DOMAIN-CONTAINING PROTEIN 2A-RELATED"/>
    <property type="match status" value="1"/>
</dbReference>
<dbReference type="GO" id="GO:0046872">
    <property type="term" value="F:metal ion binding"/>
    <property type="evidence" value="ECO:0007669"/>
    <property type="project" value="UniProtKB-KW"/>
</dbReference>
<name>A0A062UC36_9PROT</name>
<proteinExistence type="inferred from homology"/>
<dbReference type="Pfam" id="PF01557">
    <property type="entry name" value="FAA_hydrolase"/>
    <property type="match status" value="1"/>
</dbReference>
<feature type="domain" description="Fumarylacetoacetase-like C-terminal" evidence="3">
    <location>
        <begin position="78"/>
        <end position="281"/>
    </location>
</feature>
<keyword evidence="2" id="KW-0479">Metal-binding</keyword>
<sequence length="290" mass="31900">MKIGRVLIEGEMQIAIEWQGDAIPLSSILPDLGSDMISLIQNWDKHRVEIGQLLAAPPAESMIRSPTWKRPISRPGKMMAIGLNYADHIAESGMQTPERQLWFCKLGTSANDPFADIPLPVVSDQVDYEAELVAVIGKTCRHISAENARQYVFGYCVGNDVSVRDWQLASPQWILGKSFDGHAPFGPYITLDSAIQDPHRLDIRACVNGDLRQASNTRHLVFSLWDQIAHLSQAVTLEPGDLIFTGTPGGVGVAMTPPSFLKPGDRVKCEIEGLGYIDNQFRPESVSHGS</sequence>
<dbReference type="SUPFAM" id="SSF56529">
    <property type="entry name" value="FAH"/>
    <property type="match status" value="1"/>
</dbReference>
<evidence type="ECO:0000313" key="4">
    <source>
        <dbReference type="EMBL" id="KCZ58402.1"/>
    </source>
</evidence>
<dbReference type="OrthoDB" id="5197601at2"/>
<reference evidence="4 5" key="1">
    <citation type="journal article" date="2014" name="Antonie Van Leeuwenhoek">
        <title>Hyphomonas beringensis sp. nov. and Hyphomonas chukchiensis sp. nov., isolated from surface seawater of the Bering Sea and Chukchi Sea.</title>
        <authorList>
            <person name="Li C."/>
            <person name="Lai Q."/>
            <person name="Li G."/>
            <person name="Dong C."/>
            <person name="Wang J."/>
            <person name="Liao Y."/>
            <person name="Shao Z."/>
        </authorList>
    </citation>
    <scope>NUCLEOTIDE SEQUENCE [LARGE SCALE GENOMIC DNA]</scope>
    <source>
        <strain evidence="4 5">BH-BN04-4</strain>
    </source>
</reference>
<dbReference type="EMBL" id="AWFG01000021">
    <property type="protein sequence ID" value="KCZ58402.1"/>
    <property type="molecule type" value="Genomic_DNA"/>
</dbReference>
<evidence type="ECO:0000259" key="3">
    <source>
        <dbReference type="Pfam" id="PF01557"/>
    </source>
</evidence>
<gene>
    <name evidence="4" type="ORF">HY30_16160</name>
</gene>
<dbReference type="FunFam" id="3.90.850.10:FF:000002">
    <property type="entry name" value="2-hydroxyhepta-2,4-diene-1,7-dioate isomerase"/>
    <property type="match status" value="1"/>
</dbReference>
<dbReference type="PATRIC" id="fig|1280947.3.peg.1819"/>
<dbReference type="AlphaFoldDB" id="A0A062UC36"/>
<comment type="similarity">
    <text evidence="1">Belongs to the FAH family.</text>
</comment>
<dbReference type="GO" id="GO:0019752">
    <property type="term" value="P:carboxylic acid metabolic process"/>
    <property type="evidence" value="ECO:0007669"/>
    <property type="project" value="UniProtKB-ARBA"/>
</dbReference>
<dbReference type="Proteomes" id="UP000027190">
    <property type="component" value="Unassembled WGS sequence"/>
</dbReference>
<comment type="caution">
    <text evidence="4">The sequence shown here is derived from an EMBL/GenBank/DDBJ whole genome shotgun (WGS) entry which is preliminary data.</text>
</comment>
<evidence type="ECO:0000256" key="2">
    <source>
        <dbReference type="ARBA" id="ARBA00022723"/>
    </source>
</evidence>
<dbReference type="RefSeq" id="WP_034739363.1">
    <property type="nucleotide sequence ID" value="NZ_AWFG01000021.1"/>
</dbReference>
<keyword evidence="5" id="KW-1185">Reference proteome</keyword>